<sequence>MHVKALKQPLRVVSPPAEVGKRLQLCSKEDMVVFIPSLPKEVPKDVPVQTVTETVAILSEERKPGSDTKGTIVTVEEDVPLSGLNMQLKKVQDDACKTVDKGQRWSLFQTQCTIKGKACKLMIDGGSCINDIRKAMVAALGLSTWHLPEPKHLEWLNSCGILKITHKVRVPFTVDDYVDEIECDVLPLEVCGLLLGRSWQYDRNVTHAGRANTYSFMHGGKRRTLKPLGDDHIKSDVKLVVLKEKLHKPNVQHEVHDVPSVNVGDVSATPVDNTPVLVGDKPDEATLVVDVDVAACATVLVCVDASTQTDDVCADGVSMHMAQMRVGGVGGERVSGDSGQRHYRARSTAVQFSATPRMHRGNDVRPHSHFTPTPFLMPPRARLTRHSTPESKMATADLGSTEWERSKTSAQDINLLKKLGINKQKNSLRFPSEESYPSPPMKYRNHKTASPLPSLPEGGEVEERAVVTDDNQGTSRPESEVAGSQKSAASSEKEVESEPTASAHSPPSAASPRNKRKRDEVADSGTSKAGASLAEEIVPDAERTTFNPYEDALVSS</sequence>
<dbReference type="Proteomes" id="UP001231189">
    <property type="component" value="Unassembled WGS sequence"/>
</dbReference>
<evidence type="ECO:0000256" key="1">
    <source>
        <dbReference type="SAM" id="MobiDB-lite"/>
    </source>
</evidence>
<reference evidence="2" key="1">
    <citation type="submission" date="2023-07" db="EMBL/GenBank/DDBJ databases">
        <title>A chromosome-level genome assembly of Lolium multiflorum.</title>
        <authorList>
            <person name="Chen Y."/>
            <person name="Copetti D."/>
            <person name="Kolliker R."/>
            <person name="Studer B."/>
        </authorList>
    </citation>
    <scope>NUCLEOTIDE SEQUENCE</scope>
    <source>
        <strain evidence="2">02402/16</strain>
        <tissue evidence="2">Leaf</tissue>
    </source>
</reference>
<proteinExistence type="predicted"/>
<protein>
    <submittedName>
        <fullName evidence="2">Uncharacterized protein</fullName>
    </submittedName>
</protein>
<accession>A0AAD8RD10</accession>
<feature type="compositionally biased region" description="Low complexity" evidence="1">
    <location>
        <begin position="498"/>
        <end position="512"/>
    </location>
</feature>
<evidence type="ECO:0000313" key="2">
    <source>
        <dbReference type="EMBL" id="KAK1618356.1"/>
    </source>
</evidence>
<dbReference type="InterPro" id="IPR021109">
    <property type="entry name" value="Peptidase_aspartic_dom_sf"/>
</dbReference>
<keyword evidence="3" id="KW-1185">Reference proteome</keyword>
<dbReference type="PANTHER" id="PTHR35046">
    <property type="entry name" value="ZINC KNUCKLE (CCHC-TYPE) FAMILY PROTEIN"/>
    <property type="match status" value="1"/>
</dbReference>
<dbReference type="CDD" id="cd00303">
    <property type="entry name" value="retropepsin_like"/>
    <property type="match status" value="1"/>
</dbReference>
<evidence type="ECO:0000313" key="3">
    <source>
        <dbReference type="Proteomes" id="UP001231189"/>
    </source>
</evidence>
<name>A0AAD8RD10_LOLMU</name>
<dbReference type="EMBL" id="JAUUTY010000006">
    <property type="protein sequence ID" value="KAK1618356.1"/>
    <property type="molecule type" value="Genomic_DNA"/>
</dbReference>
<dbReference type="AlphaFoldDB" id="A0AAD8RD10"/>
<dbReference type="PANTHER" id="PTHR35046:SF26">
    <property type="entry name" value="RNA-DIRECTED DNA POLYMERASE"/>
    <property type="match status" value="1"/>
</dbReference>
<dbReference type="Gene3D" id="2.40.70.10">
    <property type="entry name" value="Acid Proteases"/>
    <property type="match status" value="1"/>
</dbReference>
<comment type="caution">
    <text evidence="2">The sequence shown here is derived from an EMBL/GenBank/DDBJ whole genome shotgun (WGS) entry which is preliminary data.</text>
</comment>
<gene>
    <name evidence="2" type="ORF">QYE76_023873</name>
</gene>
<feature type="region of interest" description="Disordered" evidence="1">
    <location>
        <begin position="426"/>
        <end position="536"/>
    </location>
</feature>
<organism evidence="2 3">
    <name type="scientific">Lolium multiflorum</name>
    <name type="common">Italian ryegrass</name>
    <name type="synonym">Lolium perenne subsp. multiflorum</name>
    <dbReference type="NCBI Taxonomy" id="4521"/>
    <lineage>
        <taxon>Eukaryota</taxon>
        <taxon>Viridiplantae</taxon>
        <taxon>Streptophyta</taxon>
        <taxon>Embryophyta</taxon>
        <taxon>Tracheophyta</taxon>
        <taxon>Spermatophyta</taxon>
        <taxon>Magnoliopsida</taxon>
        <taxon>Liliopsida</taxon>
        <taxon>Poales</taxon>
        <taxon>Poaceae</taxon>
        <taxon>BOP clade</taxon>
        <taxon>Pooideae</taxon>
        <taxon>Poodae</taxon>
        <taxon>Poeae</taxon>
        <taxon>Poeae Chloroplast Group 2 (Poeae type)</taxon>
        <taxon>Loliodinae</taxon>
        <taxon>Loliinae</taxon>
        <taxon>Lolium</taxon>
    </lineage>
</organism>
<feature type="region of interest" description="Disordered" evidence="1">
    <location>
        <begin position="358"/>
        <end position="408"/>
    </location>
</feature>